<evidence type="ECO:0000313" key="4">
    <source>
        <dbReference type="Proteomes" id="UP000192284"/>
    </source>
</evidence>
<dbReference type="RefSeq" id="WP_139801904.1">
    <property type="nucleotide sequence ID" value="NZ_JACKTS010000036.1"/>
</dbReference>
<dbReference type="InterPro" id="IPR036844">
    <property type="entry name" value="Hint_dom_sf"/>
</dbReference>
<proteinExistence type="predicted"/>
<evidence type="ECO:0000313" key="3">
    <source>
        <dbReference type="EMBL" id="ORA12709.1"/>
    </source>
</evidence>
<dbReference type="InterPro" id="IPR003587">
    <property type="entry name" value="Hint_dom_N"/>
</dbReference>
<protein>
    <recommendedName>
        <fullName evidence="2">Hint domain-containing protein</fullName>
    </recommendedName>
</protein>
<dbReference type="Proteomes" id="UP000192284">
    <property type="component" value="Unassembled WGS sequence"/>
</dbReference>
<keyword evidence="4" id="KW-1185">Reference proteome</keyword>
<dbReference type="EMBL" id="MVHE01000069">
    <property type="protein sequence ID" value="ORA12709.1"/>
    <property type="molecule type" value="Genomic_DNA"/>
</dbReference>
<dbReference type="SUPFAM" id="SSF51294">
    <property type="entry name" value="Hedgehog/intein (Hint) domain"/>
    <property type="match status" value="1"/>
</dbReference>
<dbReference type="CDD" id="cd00081">
    <property type="entry name" value="Hint"/>
    <property type="match status" value="1"/>
</dbReference>
<feature type="region of interest" description="Disordered" evidence="1">
    <location>
        <begin position="200"/>
        <end position="219"/>
    </location>
</feature>
<accession>A0A1W9ZDF3</accession>
<comment type="caution">
    <text evidence="3">The sequence shown here is derived from an EMBL/GenBank/DDBJ whole genome shotgun (WGS) entry which is preliminary data.</text>
</comment>
<organism evidence="3 4">
    <name type="scientific">Mycobacterium angelicum</name>
    <dbReference type="NCBI Taxonomy" id="470074"/>
    <lineage>
        <taxon>Bacteria</taxon>
        <taxon>Bacillati</taxon>
        <taxon>Actinomycetota</taxon>
        <taxon>Actinomycetes</taxon>
        <taxon>Mycobacteriales</taxon>
        <taxon>Mycobacteriaceae</taxon>
        <taxon>Mycobacterium</taxon>
    </lineage>
</organism>
<dbReference type="AlphaFoldDB" id="A0A1W9ZDF3"/>
<name>A0A1W9ZDF3_MYCAN</name>
<sequence>MKPTKQDYIDEGKNWGAKVGGGGGLVIGALGGGLWGAAIGAAGGAIFGAIAGGAYGAWKADHGGVCFVRGTLVSTAEGFVPIELVQPDTKVYSRDMTTGQPVLAVVEQKFSGKSAELVTIEVGEDTITCTPRHRFYTDRWITAGELSRGDSLLTGDGSRIEVRRVSSRAARRSVFNMRVAETATYLVGRSQLVVHNLKMQDPEDDDDDENPHHPHHHDD</sequence>
<dbReference type="SMART" id="SM00306">
    <property type="entry name" value="HintN"/>
    <property type="match status" value="1"/>
</dbReference>
<reference evidence="3 4" key="1">
    <citation type="submission" date="2017-02" db="EMBL/GenBank/DDBJ databases">
        <title>The new phylogeny of genus Mycobacterium.</title>
        <authorList>
            <person name="Tortoli E."/>
            <person name="Trovato A."/>
            <person name="Cirillo D.M."/>
        </authorList>
    </citation>
    <scope>NUCLEOTIDE SEQUENCE [LARGE SCALE GENOMIC DNA]</scope>
    <source>
        <strain evidence="3 4">DSM 45057</strain>
    </source>
</reference>
<dbReference type="Gene3D" id="2.170.16.10">
    <property type="entry name" value="Hedgehog/Intein (Hint) domain"/>
    <property type="match status" value="1"/>
</dbReference>
<gene>
    <name evidence="3" type="ORF">BST12_24730</name>
</gene>
<evidence type="ECO:0000256" key="1">
    <source>
        <dbReference type="SAM" id="MobiDB-lite"/>
    </source>
</evidence>
<dbReference type="Pfam" id="PF07591">
    <property type="entry name" value="PT-HINT"/>
    <property type="match status" value="1"/>
</dbReference>
<dbReference type="OrthoDB" id="291011at2"/>
<feature type="compositionally biased region" description="Basic and acidic residues" evidence="1">
    <location>
        <begin position="210"/>
        <end position="219"/>
    </location>
</feature>
<feature type="domain" description="Hint" evidence="2">
    <location>
        <begin position="64"/>
        <end position="156"/>
    </location>
</feature>
<evidence type="ECO:0000259" key="2">
    <source>
        <dbReference type="SMART" id="SM00306"/>
    </source>
</evidence>